<organism evidence="1">
    <name type="scientific">Arundo donax</name>
    <name type="common">Giant reed</name>
    <name type="synonym">Donax arundinaceus</name>
    <dbReference type="NCBI Taxonomy" id="35708"/>
    <lineage>
        <taxon>Eukaryota</taxon>
        <taxon>Viridiplantae</taxon>
        <taxon>Streptophyta</taxon>
        <taxon>Embryophyta</taxon>
        <taxon>Tracheophyta</taxon>
        <taxon>Spermatophyta</taxon>
        <taxon>Magnoliopsida</taxon>
        <taxon>Liliopsida</taxon>
        <taxon>Poales</taxon>
        <taxon>Poaceae</taxon>
        <taxon>PACMAD clade</taxon>
        <taxon>Arundinoideae</taxon>
        <taxon>Arundineae</taxon>
        <taxon>Arundo</taxon>
    </lineage>
</organism>
<dbReference type="EMBL" id="GBRH01281623">
    <property type="protein sequence ID" value="JAD16272.1"/>
    <property type="molecule type" value="Transcribed_RNA"/>
</dbReference>
<reference evidence="1" key="1">
    <citation type="submission" date="2014-09" db="EMBL/GenBank/DDBJ databases">
        <authorList>
            <person name="Magalhaes I.L.F."/>
            <person name="Oliveira U."/>
            <person name="Santos F.R."/>
            <person name="Vidigal T.H.D.A."/>
            <person name="Brescovit A.D."/>
            <person name="Santos A.J."/>
        </authorList>
    </citation>
    <scope>NUCLEOTIDE SEQUENCE</scope>
    <source>
        <tissue evidence="1">Shoot tissue taken approximately 20 cm above the soil surface</tissue>
    </source>
</reference>
<reference evidence="1" key="2">
    <citation type="journal article" date="2015" name="Data Brief">
        <title>Shoot transcriptome of the giant reed, Arundo donax.</title>
        <authorList>
            <person name="Barrero R.A."/>
            <person name="Guerrero F.D."/>
            <person name="Moolhuijzen P."/>
            <person name="Goolsby J.A."/>
            <person name="Tidwell J."/>
            <person name="Bellgard S.E."/>
            <person name="Bellgard M.I."/>
        </authorList>
    </citation>
    <scope>NUCLEOTIDE SEQUENCE</scope>
    <source>
        <tissue evidence="1">Shoot tissue taken approximately 20 cm above the soil surface</tissue>
    </source>
</reference>
<dbReference type="AlphaFoldDB" id="A0A0A9LK35"/>
<sequence>MDYKIWGLVHPPKGTKGNNFQKIRNFYGLQNLGISASPPKVQKVRNFK</sequence>
<protein>
    <submittedName>
        <fullName evidence="1">Uncharacterized protein</fullName>
    </submittedName>
</protein>
<accession>A0A0A9LK35</accession>
<name>A0A0A9LK35_ARUDO</name>
<evidence type="ECO:0000313" key="1">
    <source>
        <dbReference type="EMBL" id="JAD16272.1"/>
    </source>
</evidence>
<proteinExistence type="predicted"/>